<sequence>MDKSNLIKMANDIGSFFKSEPDRTLAIAGIEQHIRNFWEPRMRKEIVEYIEKGGTDLMDIVAEAVKKLAK</sequence>
<protein>
    <submittedName>
        <fullName evidence="1">Formate dehydrogenase</fullName>
    </submittedName>
</protein>
<dbReference type="EMBL" id="LUUI01000091">
    <property type="protein sequence ID" value="OAI17029.1"/>
    <property type="molecule type" value="Genomic_DNA"/>
</dbReference>
<dbReference type="AlphaFoldDB" id="A0A177NII4"/>
<name>A0A177NII4_9GAMM</name>
<dbReference type="Pfam" id="PF11390">
    <property type="entry name" value="FdsD"/>
    <property type="match status" value="1"/>
</dbReference>
<dbReference type="OrthoDB" id="8527650at2"/>
<proteinExistence type="predicted"/>
<organism evidence="1 2">
    <name type="scientific">Methylomonas lenta</name>
    <dbReference type="NCBI Taxonomy" id="980561"/>
    <lineage>
        <taxon>Bacteria</taxon>
        <taxon>Pseudomonadati</taxon>
        <taxon>Pseudomonadota</taxon>
        <taxon>Gammaproteobacteria</taxon>
        <taxon>Methylococcales</taxon>
        <taxon>Methylococcaceae</taxon>
        <taxon>Methylomonas</taxon>
    </lineage>
</organism>
<reference evidence="1 2" key="1">
    <citation type="submission" date="2016-03" db="EMBL/GenBank/DDBJ databases">
        <authorList>
            <person name="Ploux O."/>
        </authorList>
    </citation>
    <scope>NUCLEOTIDE SEQUENCE [LARGE SCALE GENOMIC DNA]</scope>
    <source>
        <strain evidence="1 2">R-45370</strain>
    </source>
</reference>
<gene>
    <name evidence="1" type="ORF">A1359_00280</name>
</gene>
<dbReference type="RefSeq" id="WP_066980409.1">
    <property type="nucleotide sequence ID" value="NZ_LUUI01000091.1"/>
</dbReference>
<dbReference type="STRING" id="980561.A1359_00280"/>
<accession>A0A177NII4</accession>
<evidence type="ECO:0000313" key="1">
    <source>
        <dbReference type="EMBL" id="OAI17029.1"/>
    </source>
</evidence>
<dbReference type="InterPro" id="IPR021074">
    <property type="entry name" value="Formate_DH_dsu"/>
</dbReference>
<keyword evidence="2" id="KW-1185">Reference proteome</keyword>
<evidence type="ECO:0000313" key="2">
    <source>
        <dbReference type="Proteomes" id="UP000078476"/>
    </source>
</evidence>
<dbReference type="Proteomes" id="UP000078476">
    <property type="component" value="Unassembled WGS sequence"/>
</dbReference>
<comment type="caution">
    <text evidence="1">The sequence shown here is derived from an EMBL/GenBank/DDBJ whole genome shotgun (WGS) entry which is preliminary data.</text>
</comment>